<dbReference type="AlphaFoldDB" id="A0A120MXT9"/>
<protein>
    <submittedName>
        <fullName evidence="1">Uncharacterized protein</fullName>
    </submittedName>
</protein>
<name>A0A120MXT9_9SPHI</name>
<gene>
    <name evidence="1" type="ORF">MgSA37_00235</name>
</gene>
<accession>A0A120MXT9</accession>
<dbReference type="RefSeq" id="WP_096349446.1">
    <property type="nucleotide sequence ID" value="NZ_AP017313.1"/>
</dbReference>
<proteinExistence type="predicted"/>
<keyword evidence="2" id="KW-1185">Reference proteome</keyword>
<dbReference type="Proteomes" id="UP000218263">
    <property type="component" value="Chromosome"/>
</dbReference>
<dbReference type="EMBL" id="AP017313">
    <property type="protein sequence ID" value="BAU52085.1"/>
    <property type="molecule type" value="Genomic_DNA"/>
</dbReference>
<dbReference type="KEGG" id="mgot:MgSA37_00235"/>
<organism evidence="1 2">
    <name type="scientific">Mucilaginibacter gotjawali</name>
    <dbReference type="NCBI Taxonomy" id="1550579"/>
    <lineage>
        <taxon>Bacteria</taxon>
        <taxon>Pseudomonadati</taxon>
        <taxon>Bacteroidota</taxon>
        <taxon>Sphingobacteriia</taxon>
        <taxon>Sphingobacteriales</taxon>
        <taxon>Sphingobacteriaceae</taxon>
        <taxon>Mucilaginibacter</taxon>
    </lineage>
</organism>
<evidence type="ECO:0000313" key="2">
    <source>
        <dbReference type="Proteomes" id="UP000218263"/>
    </source>
</evidence>
<reference evidence="1 2" key="1">
    <citation type="submission" date="2015-12" db="EMBL/GenBank/DDBJ databases">
        <title>Genome sequence of Mucilaginibacter gotjawali.</title>
        <authorList>
            <person name="Lee J.S."/>
            <person name="Lee K.C."/>
            <person name="Kim K.K."/>
            <person name="Lee B.W."/>
        </authorList>
    </citation>
    <scope>NUCLEOTIDE SEQUENCE [LARGE SCALE GENOMIC DNA]</scope>
    <source>
        <strain evidence="1 2">SA3-7</strain>
    </source>
</reference>
<sequence>MRNPQTLPIKTIDGDWCDKDLVMLHACFQLLTDFVEEEISQDIVNWEHNEEIKNARKEIDQLYNWWKERLKNEAENNIDPIWTKGQYESDNEMLIRLIKIRQYLWT</sequence>
<dbReference type="OrthoDB" id="7061180at2"/>
<evidence type="ECO:0000313" key="1">
    <source>
        <dbReference type="EMBL" id="BAU52085.1"/>
    </source>
</evidence>